<dbReference type="Proteomes" id="UP000237271">
    <property type="component" value="Unassembled WGS sequence"/>
</dbReference>
<dbReference type="PANTHER" id="PTHR12169">
    <property type="entry name" value="ATPASE N2B"/>
    <property type="match status" value="1"/>
</dbReference>
<evidence type="ECO:0000313" key="4">
    <source>
        <dbReference type="Proteomes" id="UP000237271"/>
    </source>
</evidence>
<dbReference type="Pfam" id="PF03969">
    <property type="entry name" value="AFG1_ATPase"/>
    <property type="match status" value="1"/>
</dbReference>
<comment type="caution">
    <text evidence="3">The sequence shown here is derived from an EMBL/GenBank/DDBJ whole genome shotgun (WGS) entry which is preliminary data.</text>
</comment>
<dbReference type="InterPro" id="IPR005654">
    <property type="entry name" value="ATPase_AFG1-like"/>
</dbReference>
<keyword evidence="4" id="KW-1185">Reference proteome</keyword>
<sequence length="169" mass="18885">MAECFHTVVLDDVPILTMAEHDQARRFILLVDEFYEHHTRLVISSEAAEPRGIFLFDDDSIQASSEGANSPSAIEKERQRVNKENAAVGVPTTSSWDAPVGAYGPAQMAGLDIGNLVALKDLKVAFKRAVSRLREMQGERYLEENLHCRPERSAQLQHVVQVIENVEQT</sequence>
<dbReference type="GO" id="GO:0005524">
    <property type="term" value="F:ATP binding"/>
    <property type="evidence" value="ECO:0007669"/>
    <property type="project" value="UniProtKB-KW"/>
</dbReference>
<dbReference type="OrthoDB" id="548867at2759"/>
<keyword evidence="2" id="KW-0067">ATP-binding</keyword>
<name>A0A2P4WW74_9STRA</name>
<evidence type="ECO:0000256" key="1">
    <source>
        <dbReference type="ARBA" id="ARBA00022741"/>
    </source>
</evidence>
<organism evidence="3 4">
    <name type="scientific">Phytophthora palmivora</name>
    <dbReference type="NCBI Taxonomy" id="4796"/>
    <lineage>
        <taxon>Eukaryota</taxon>
        <taxon>Sar</taxon>
        <taxon>Stramenopiles</taxon>
        <taxon>Oomycota</taxon>
        <taxon>Peronosporomycetes</taxon>
        <taxon>Peronosporales</taxon>
        <taxon>Peronosporaceae</taxon>
        <taxon>Phytophthora</taxon>
    </lineage>
</organism>
<dbReference type="PANTHER" id="PTHR12169:SF6">
    <property type="entry name" value="AFG1-LIKE ATPASE"/>
    <property type="match status" value="1"/>
</dbReference>
<gene>
    <name evidence="3" type="ORF">PHPALM_37928</name>
</gene>
<dbReference type="GO" id="GO:0005737">
    <property type="term" value="C:cytoplasm"/>
    <property type="evidence" value="ECO:0007669"/>
    <property type="project" value="TreeGrafter"/>
</dbReference>
<accession>A0A2P4WW74</accession>
<proteinExistence type="predicted"/>
<dbReference type="AlphaFoldDB" id="A0A2P4WW74"/>
<dbReference type="EMBL" id="NCKW01020656">
    <property type="protein sequence ID" value="POM57542.1"/>
    <property type="molecule type" value="Genomic_DNA"/>
</dbReference>
<evidence type="ECO:0000256" key="2">
    <source>
        <dbReference type="ARBA" id="ARBA00022840"/>
    </source>
</evidence>
<dbReference type="GO" id="GO:0016887">
    <property type="term" value="F:ATP hydrolysis activity"/>
    <property type="evidence" value="ECO:0007669"/>
    <property type="project" value="InterPro"/>
</dbReference>
<evidence type="ECO:0000313" key="3">
    <source>
        <dbReference type="EMBL" id="POM57542.1"/>
    </source>
</evidence>
<keyword evidence="1" id="KW-0547">Nucleotide-binding</keyword>
<reference evidence="3 4" key="1">
    <citation type="journal article" date="2017" name="Genome Biol. Evol.">
        <title>Phytophthora megakarya and P. palmivora, closely related causal agents of cacao black pod rot, underwent increases in genome sizes and gene numbers by different mechanisms.</title>
        <authorList>
            <person name="Ali S.S."/>
            <person name="Shao J."/>
            <person name="Lary D.J."/>
            <person name="Kronmiller B."/>
            <person name="Shen D."/>
            <person name="Strem M.D."/>
            <person name="Amoako-Attah I."/>
            <person name="Akrofi A.Y."/>
            <person name="Begoude B.A."/>
            <person name="Ten Hoopen G.M."/>
            <person name="Coulibaly K."/>
            <person name="Kebe B.I."/>
            <person name="Melnick R.L."/>
            <person name="Guiltinan M.J."/>
            <person name="Tyler B.M."/>
            <person name="Meinhardt L.W."/>
            <person name="Bailey B.A."/>
        </authorList>
    </citation>
    <scope>NUCLEOTIDE SEQUENCE [LARGE SCALE GENOMIC DNA]</scope>
    <source>
        <strain evidence="4">sbr112.9</strain>
    </source>
</reference>
<protein>
    <submittedName>
        <fullName evidence="3">Lactation elevated protein 1</fullName>
    </submittedName>
</protein>